<proteinExistence type="predicted"/>
<evidence type="ECO:0000313" key="3">
    <source>
        <dbReference type="Proteomes" id="UP000050265"/>
    </source>
</evidence>
<dbReference type="Proteomes" id="UP000050265">
    <property type="component" value="Unassembled WGS sequence"/>
</dbReference>
<dbReference type="InterPro" id="IPR029058">
    <property type="entry name" value="AB_hydrolase_fold"/>
</dbReference>
<dbReference type="SUPFAM" id="SSF53474">
    <property type="entry name" value="alpha/beta-Hydrolases"/>
    <property type="match status" value="1"/>
</dbReference>
<dbReference type="AlphaFoldDB" id="A0A0N8RRH7"/>
<dbReference type="Gene3D" id="3.40.50.1820">
    <property type="entry name" value="alpha/beta hydrolase"/>
    <property type="match status" value="1"/>
</dbReference>
<organism evidence="2 3">
    <name type="scientific">Pseudomonas amygdali pv. lachrymans</name>
    <name type="common">Pseudomonas syringae pv. lachrymans</name>
    <dbReference type="NCBI Taxonomy" id="53707"/>
    <lineage>
        <taxon>Bacteria</taxon>
        <taxon>Pseudomonadati</taxon>
        <taxon>Pseudomonadota</taxon>
        <taxon>Gammaproteobacteria</taxon>
        <taxon>Pseudomonadales</taxon>
        <taxon>Pseudomonadaceae</taxon>
        <taxon>Pseudomonas</taxon>
        <taxon>Pseudomonas amygdali</taxon>
    </lineage>
</organism>
<keyword evidence="2" id="KW-0808">Transferase</keyword>
<keyword evidence="2" id="KW-0378">Hydrolase</keyword>
<accession>A0A0N8RRH7</accession>
<gene>
    <name evidence="2" type="ORF">ALO35_100736</name>
</gene>
<sequence>MRTIWKPEGFEEWQGHFPATAFVRHPAELDWTDLFLQRWQAPLPVLPKDTLVVLVAGLYSEFILYCNRACARSLTSAGHDVLRMPVRSSRGVIEQGRHIATLLGSRLKPGQRFVVLAHSKGGLDTLAALSQNKNLLDACDGVVLVQPPAGPSPIIDALLGHGAAGAGRGYRMDRFRQAMINSAPLAAGTRDISSSRDPQVAKMLRALPDTLHCLHVVSWSAARRSHFDTHHQRLNALRPGHAHDGQFYMENLSLPGVPQICLPDLDHGQPILGGAGFDPARFWRTLLDVLHQTRAPEGSTPDRFRSPGYSPHKPL</sequence>
<reference evidence="2 3" key="1">
    <citation type="submission" date="2015-09" db="EMBL/GenBank/DDBJ databases">
        <title>Genome announcement of multiple Pseudomonas syringae strains.</title>
        <authorList>
            <person name="Thakur S."/>
            <person name="Wang P.W."/>
            <person name="Gong Y."/>
            <person name="Weir B.S."/>
            <person name="Guttman D.S."/>
        </authorList>
    </citation>
    <scope>NUCLEOTIDE SEQUENCE [LARGE SCALE GENOMIC DNA]</scope>
    <source>
        <strain evidence="2 3">ICMP3507</strain>
    </source>
</reference>
<feature type="region of interest" description="Disordered" evidence="1">
    <location>
        <begin position="294"/>
        <end position="315"/>
    </location>
</feature>
<protein>
    <submittedName>
        <fullName evidence="2">Putative acetyltransferase and hydrolase with the alpha/beta hydrolase fold</fullName>
    </submittedName>
</protein>
<dbReference type="PATRIC" id="fig|53707.9.peg.3033"/>
<dbReference type="EMBL" id="LJQP01000496">
    <property type="protein sequence ID" value="KPX54023.1"/>
    <property type="molecule type" value="Genomic_DNA"/>
</dbReference>
<evidence type="ECO:0000313" key="2">
    <source>
        <dbReference type="EMBL" id="KPX54023.1"/>
    </source>
</evidence>
<name>A0A0N8RRH7_PSEAV</name>
<dbReference type="GO" id="GO:0016740">
    <property type="term" value="F:transferase activity"/>
    <property type="evidence" value="ECO:0007669"/>
    <property type="project" value="UniProtKB-KW"/>
</dbReference>
<dbReference type="GO" id="GO:0016787">
    <property type="term" value="F:hydrolase activity"/>
    <property type="evidence" value="ECO:0007669"/>
    <property type="project" value="UniProtKB-KW"/>
</dbReference>
<comment type="caution">
    <text evidence="2">The sequence shown here is derived from an EMBL/GenBank/DDBJ whole genome shotgun (WGS) entry which is preliminary data.</text>
</comment>
<evidence type="ECO:0000256" key="1">
    <source>
        <dbReference type="SAM" id="MobiDB-lite"/>
    </source>
</evidence>